<dbReference type="OrthoDB" id="205623at2759"/>
<name>A0A8D2DB84_SCIVU</name>
<evidence type="ECO:0000313" key="7">
    <source>
        <dbReference type="Ensembl" id="ENSSVLP00005022400.1"/>
    </source>
</evidence>
<reference evidence="7" key="2">
    <citation type="submission" date="2025-09" db="UniProtKB">
        <authorList>
            <consortium name="Ensembl"/>
        </authorList>
    </citation>
    <scope>IDENTIFICATION</scope>
</reference>
<reference evidence="7" key="1">
    <citation type="submission" date="2025-08" db="UniProtKB">
        <authorList>
            <consortium name="Ensembl"/>
        </authorList>
    </citation>
    <scope>IDENTIFICATION</scope>
</reference>
<dbReference type="AlphaFoldDB" id="A0A8D2DB84"/>
<keyword evidence="3" id="KW-0963">Cytoplasm</keyword>
<evidence type="ECO:0000256" key="4">
    <source>
        <dbReference type="ARBA" id="ARBA00022679"/>
    </source>
</evidence>
<keyword evidence="8" id="KW-1185">Reference proteome</keyword>
<dbReference type="GO" id="GO:0005737">
    <property type="term" value="C:cytoplasm"/>
    <property type="evidence" value="ECO:0007669"/>
    <property type="project" value="UniProtKB-SubCell"/>
</dbReference>
<dbReference type="Proteomes" id="UP000694564">
    <property type="component" value="Unassembled WGS sequence"/>
</dbReference>
<dbReference type="InterPro" id="IPR027417">
    <property type="entry name" value="P-loop_NTPase"/>
</dbReference>
<dbReference type="Pfam" id="PF00685">
    <property type="entry name" value="Sulfotransfer_1"/>
    <property type="match status" value="1"/>
</dbReference>
<organism evidence="7 8">
    <name type="scientific">Sciurus vulgaris</name>
    <name type="common">Eurasian red squirrel</name>
    <dbReference type="NCBI Taxonomy" id="55149"/>
    <lineage>
        <taxon>Eukaryota</taxon>
        <taxon>Metazoa</taxon>
        <taxon>Chordata</taxon>
        <taxon>Craniata</taxon>
        <taxon>Vertebrata</taxon>
        <taxon>Euteleostomi</taxon>
        <taxon>Mammalia</taxon>
        <taxon>Eutheria</taxon>
        <taxon>Euarchontoglires</taxon>
        <taxon>Glires</taxon>
        <taxon>Rodentia</taxon>
        <taxon>Sciuromorpha</taxon>
        <taxon>Sciuridae</taxon>
        <taxon>Sciurinae</taxon>
        <taxon>Sciurini</taxon>
        <taxon>Sciurus</taxon>
    </lineage>
</organism>
<feature type="domain" description="Sulfotransferase" evidence="6">
    <location>
        <begin position="1"/>
        <end position="152"/>
    </location>
</feature>
<proteinExistence type="inferred from homology"/>
<dbReference type="InterPro" id="IPR000863">
    <property type="entry name" value="Sulfotransferase_dom"/>
</dbReference>
<evidence type="ECO:0000256" key="5">
    <source>
        <dbReference type="RuleBase" id="RU361155"/>
    </source>
</evidence>
<dbReference type="GeneTree" id="ENSGT00940000160912"/>
<evidence type="ECO:0000313" key="8">
    <source>
        <dbReference type="Proteomes" id="UP000694564"/>
    </source>
</evidence>
<keyword evidence="4 5" id="KW-0808">Transferase</keyword>
<dbReference type="GO" id="GO:0008146">
    <property type="term" value="F:sulfotransferase activity"/>
    <property type="evidence" value="ECO:0007669"/>
    <property type="project" value="InterPro"/>
</dbReference>
<sequence length="160" mass="19259">MVSYFYFQRMNQVLLDPGTWEEYFEAFIDGKVGWVSWFDHVKGWWEKKDRYQVLFLFYEDIKKDPKHEIQKVAQFMGKNLDETVLDKIVQETSFEKMKENPMTNHSTVSKSIRVQSISPFMRKGTVGDWKNHFTVAQNEKFDEKYRKKMEGITINFCLEL</sequence>
<protein>
    <recommendedName>
        <fullName evidence="5">Sulfotransferase</fullName>
        <ecNumber evidence="5">2.8.2.-</ecNumber>
    </recommendedName>
</protein>
<evidence type="ECO:0000256" key="3">
    <source>
        <dbReference type="ARBA" id="ARBA00022490"/>
    </source>
</evidence>
<dbReference type="EC" id="2.8.2.-" evidence="5"/>
<dbReference type="Gene3D" id="3.40.50.300">
    <property type="entry name" value="P-loop containing nucleotide triphosphate hydrolases"/>
    <property type="match status" value="1"/>
</dbReference>
<comment type="subcellular location">
    <subcellularLocation>
        <location evidence="1">Cytoplasm</location>
    </subcellularLocation>
</comment>
<dbReference type="PANTHER" id="PTHR11783">
    <property type="entry name" value="SULFOTRANSFERASE SULT"/>
    <property type="match status" value="1"/>
</dbReference>
<evidence type="ECO:0000259" key="6">
    <source>
        <dbReference type="Pfam" id="PF00685"/>
    </source>
</evidence>
<dbReference type="Ensembl" id="ENSSVLT00005024924.1">
    <property type="protein sequence ID" value="ENSSVLP00005022400.1"/>
    <property type="gene ID" value="ENSSVLG00005017853.1"/>
</dbReference>
<evidence type="ECO:0000256" key="2">
    <source>
        <dbReference type="ARBA" id="ARBA00005771"/>
    </source>
</evidence>
<comment type="similarity">
    <text evidence="2 5">Belongs to the sulfotransferase 1 family.</text>
</comment>
<evidence type="ECO:0000256" key="1">
    <source>
        <dbReference type="ARBA" id="ARBA00004496"/>
    </source>
</evidence>
<dbReference type="SUPFAM" id="SSF52540">
    <property type="entry name" value="P-loop containing nucleoside triphosphate hydrolases"/>
    <property type="match status" value="1"/>
</dbReference>
<accession>A0A8D2DB84</accession>